<gene>
    <name evidence="1" type="ORF">L5014_32710</name>
</gene>
<dbReference type="AlphaFoldDB" id="A0A9X1UMD2"/>
<dbReference type="EMBL" id="JAKLJA010000048">
    <property type="protein sequence ID" value="MCG5078045.1"/>
    <property type="molecule type" value="Genomic_DNA"/>
</dbReference>
<name>A0A9X1UMD2_9BURK</name>
<dbReference type="Proteomes" id="UP001139308">
    <property type="component" value="Unassembled WGS sequence"/>
</dbReference>
<protein>
    <submittedName>
        <fullName evidence="1">Uncharacterized protein</fullName>
    </submittedName>
</protein>
<accession>A0A9X1UMD2</accession>
<dbReference type="RefSeq" id="WP_238467935.1">
    <property type="nucleotide sequence ID" value="NZ_JAKLJA010000048.1"/>
</dbReference>
<evidence type="ECO:0000313" key="2">
    <source>
        <dbReference type="Proteomes" id="UP001139308"/>
    </source>
</evidence>
<proteinExistence type="predicted"/>
<reference evidence="1" key="1">
    <citation type="submission" date="2022-01" db="EMBL/GenBank/DDBJ databases">
        <title>Genome sequence and assembly of Parabukholderia sp. RG36.</title>
        <authorList>
            <person name="Chhetri G."/>
        </authorList>
    </citation>
    <scope>NUCLEOTIDE SEQUENCE</scope>
    <source>
        <strain evidence="1">RG36</strain>
    </source>
</reference>
<keyword evidence="2" id="KW-1185">Reference proteome</keyword>
<evidence type="ECO:0000313" key="1">
    <source>
        <dbReference type="EMBL" id="MCG5078045.1"/>
    </source>
</evidence>
<sequence length="201" mass="21307">MPGRSKISLLKAHLVASGIIGRNNNIFPGEETMRSTGAILLLSAMLTACAIEGVGFDGRVNAYRNAATDGREFAALNRGARDAAWYAGWCAAIEPHFQRMSDVNARVKRYCAAMQTQQEAAEAIRQDLISTLLEGGKAADANRSAALGALAISAQMQQAQAAQAQQAQAAALMSRPLVTAPATAIHCTSQRLGYQVQTDCQ</sequence>
<comment type="caution">
    <text evidence="1">The sequence shown here is derived from an EMBL/GenBank/DDBJ whole genome shotgun (WGS) entry which is preliminary data.</text>
</comment>
<organism evidence="1 2">
    <name type="scientific">Paraburkholderia tagetis</name>
    <dbReference type="NCBI Taxonomy" id="2913261"/>
    <lineage>
        <taxon>Bacteria</taxon>
        <taxon>Pseudomonadati</taxon>
        <taxon>Pseudomonadota</taxon>
        <taxon>Betaproteobacteria</taxon>
        <taxon>Burkholderiales</taxon>
        <taxon>Burkholderiaceae</taxon>
        <taxon>Paraburkholderia</taxon>
    </lineage>
</organism>